<feature type="compositionally biased region" description="Basic residues" evidence="1">
    <location>
        <begin position="39"/>
        <end position="49"/>
    </location>
</feature>
<keyword evidence="3" id="KW-1185">Reference proteome</keyword>
<feature type="compositionally biased region" description="Polar residues" evidence="1">
    <location>
        <begin position="234"/>
        <end position="245"/>
    </location>
</feature>
<reference evidence="2 3" key="1">
    <citation type="submission" date="2016-04" db="EMBL/GenBank/DDBJ databases">
        <title>Draft genome of Fonsecaea erecta CBS 125763.</title>
        <authorList>
            <person name="Weiss V.A."/>
            <person name="Vicente V.A."/>
            <person name="Raittz R.T."/>
            <person name="Moreno L.F."/>
            <person name="De Souza E.M."/>
            <person name="Pedrosa F.O."/>
            <person name="Steffens M.B."/>
            <person name="Faoro H."/>
            <person name="Tadra-Sfeir M.Z."/>
            <person name="Najafzadeh M.J."/>
            <person name="Felipe M.S."/>
            <person name="Teixeira M."/>
            <person name="Sun J."/>
            <person name="Xi L."/>
            <person name="Gomes R."/>
            <person name="De Azevedo C.M."/>
            <person name="Salgado C.G."/>
            <person name="Da Silva M.B."/>
            <person name="Nascimento M.F."/>
            <person name="Queiroz-Telles F."/>
            <person name="Attili D.S."/>
            <person name="Gorbushina A."/>
        </authorList>
    </citation>
    <scope>NUCLEOTIDE SEQUENCE [LARGE SCALE GENOMIC DNA]</scope>
    <source>
        <strain evidence="2 3">CBS 125763</strain>
    </source>
</reference>
<proteinExistence type="predicted"/>
<dbReference type="Proteomes" id="UP000078343">
    <property type="component" value="Unassembled WGS sequence"/>
</dbReference>
<feature type="region of interest" description="Disordered" evidence="1">
    <location>
        <begin position="1"/>
        <end position="71"/>
    </location>
</feature>
<feature type="region of interest" description="Disordered" evidence="1">
    <location>
        <begin position="137"/>
        <end position="210"/>
    </location>
</feature>
<protein>
    <submittedName>
        <fullName evidence="2">Uncharacterized protein</fullName>
    </submittedName>
</protein>
<dbReference type="OrthoDB" id="4157873at2759"/>
<dbReference type="GeneID" id="30009143"/>
<evidence type="ECO:0000313" key="3">
    <source>
        <dbReference type="Proteomes" id="UP000078343"/>
    </source>
</evidence>
<comment type="caution">
    <text evidence="2">The sequence shown here is derived from an EMBL/GenBank/DDBJ whole genome shotgun (WGS) entry which is preliminary data.</text>
</comment>
<evidence type="ECO:0000256" key="1">
    <source>
        <dbReference type="SAM" id="MobiDB-lite"/>
    </source>
</evidence>
<dbReference type="RefSeq" id="XP_018693340.1">
    <property type="nucleotide sequence ID" value="XM_018836487.1"/>
</dbReference>
<feature type="compositionally biased region" description="Low complexity" evidence="1">
    <location>
        <begin position="292"/>
        <end position="312"/>
    </location>
</feature>
<accession>A0A178ZL83</accession>
<dbReference type="EMBL" id="LVYI01000004">
    <property type="protein sequence ID" value="OAP59973.1"/>
    <property type="molecule type" value="Genomic_DNA"/>
</dbReference>
<evidence type="ECO:0000313" key="2">
    <source>
        <dbReference type="EMBL" id="OAP59973.1"/>
    </source>
</evidence>
<name>A0A178ZL83_9EURO</name>
<gene>
    <name evidence="2" type="ORF">AYL99_04975</name>
</gene>
<feature type="compositionally biased region" description="Basic and acidic residues" evidence="1">
    <location>
        <begin position="181"/>
        <end position="196"/>
    </location>
</feature>
<dbReference type="AlphaFoldDB" id="A0A178ZL83"/>
<feature type="region of interest" description="Disordered" evidence="1">
    <location>
        <begin position="263"/>
        <end position="312"/>
    </location>
</feature>
<feature type="region of interest" description="Disordered" evidence="1">
    <location>
        <begin position="225"/>
        <end position="248"/>
    </location>
</feature>
<organism evidence="2 3">
    <name type="scientific">Fonsecaea erecta</name>
    <dbReference type="NCBI Taxonomy" id="1367422"/>
    <lineage>
        <taxon>Eukaryota</taxon>
        <taxon>Fungi</taxon>
        <taxon>Dikarya</taxon>
        <taxon>Ascomycota</taxon>
        <taxon>Pezizomycotina</taxon>
        <taxon>Eurotiomycetes</taxon>
        <taxon>Chaetothyriomycetidae</taxon>
        <taxon>Chaetothyriales</taxon>
        <taxon>Herpotrichiellaceae</taxon>
        <taxon>Fonsecaea</taxon>
    </lineage>
</organism>
<sequence length="430" mass="46700">MNLANKLSGLDDNIYNNADEDGLDHRSDSDSSYTEQGRRGRHHHHHHRYQGPEQPRRSSSSRKHCDNRSIAEKGCAPGVVNAESTRVDDDKWEVVPPDPDFYVIPSGNNVRDLRAARQPEASLNADWVVCEKGRNGEVQMLEGPPPAHDDLASLSSSTSAEEREIQKTTSVSRPGSGDSDTTQHENRASARPDPKENASQMTASDSRSGAARRVVVMAAAENQTLPSPLPFGQAPTNRTQSNQAPLSGRSYERIRPVVNRIPARPVHSTTAAGGEARQDQQQSHPPHSAPVRIPTANRIARPRRNPNFNRPFPAHEEKELPFLAPMMSTAAAAAAAAAVGGPEAMTTIMSRQQQHDHRQIAAQLRAQAVVAAAAAASDQEYHHVAAPMAEQHRMDNRLEREEGAAGAGAGAAPLTTKWYGLPHGRAPHFD</sequence>